<organism evidence="1 2">
    <name type="scientific">Thermoproteus uzoniensis (strain 768-20)</name>
    <dbReference type="NCBI Taxonomy" id="999630"/>
    <lineage>
        <taxon>Archaea</taxon>
        <taxon>Thermoproteota</taxon>
        <taxon>Thermoprotei</taxon>
        <taxon>Thermoproteales</taxon>
        <taxon>Thermoproteaceae</taxon>
        <taxon>Thermoproteus</taxon>
    </lineage>
</organism>
<reference key="2">
    <citation type="submission" date="2011-03" db="EMBL/GenBank/DDBJ databases">
        <title>Complete genome sequence of the thermoacidophilic crenarchaeon Thermoproteus uzoniensis 768-20.</title>
        <authorList>
            <person name="Mardanov A.V."/>
            <person name="Gumerov V.M."/>
            <person name="Beletsky A.V."/>
            <person name="Prokofeva M.I."/>
            <person name="Bonch-Osmolovskaya E.A."/>
            <person name="Ravin N.V."/>
            <person name="Skryabin K.G."/>
        </authorList>
    </citation>
    <scope>NUCLEOTIDE SEQUENCE</scope>
    <source>
        <strain>768-20</strain>
    </source>
</reference>
<dbReference type="KEGG" id="tuz:TUZN_1328"/>
<gene>
    <name evidence="1" type="ordered locus">TUZN_1328</name>
</gene>
<dbReference type="AlphaFoldDB" id="F2L168"/>
<evidence type="ECO:0000313" key="1">
    <source>
        <dbReference type="EMBL" id="AEA12804.1"/>
    </source>
</evidence>
<protein>
    <submittedName>
        <fullName evidence="1">Uncharacterized protein</fullName>
    </submittedName>
</protein>
<reference evidence="1 2" key="1">
    <citation type="journal article" date="2011" name="J. Bacteriol.">
        <title>Complete genome sequence of the thermoacidophilic crenarchaeon Thermoproteus uzoniensis 768-20.</title>
        <authorList>
            <person name="Mardanov A.V."/>
            <person name="Gumerov V.M."/>
            <person name="Beletsky A.V."/>
            <person name="Prokofeva M.I."/>
            <person name="Bonch-Osmolovskaya E.A."/>
            <person name="Ravin N.V."/>
            <person name="Skryabin K.G."/>
        </authorList>
    </citation>
    <scope>NUCLEOTIDE SEQUENCE [LARGE SCALE GENOMIC DNA]</scope>
    <source>
        <strain evidence="1 2">768-20</strain>
    </source>
</reference>
<keyword evidence="2" id="KW-1185">Reference proteome</keyword>
<dbReference type="HOGENOM" id="CLU_1307883_0_0_2"/>
<dbReference type="RefSeq" id="WP_013680140.1">
    <property type="nucleotide sequence ID" value="NC_015315.1"/>
</dbReference>
<proteinExistence type="predicted"/>
<dbReference type="EMBL" id="CP002590">
    <property type="protein sequence ID" value="AEA12804.1"/>
    <property type="molecule type" value="Genomic_DNA"/>
</dbReference>
<dbReference type="GeneID" id="10360855"/>
<dbReference type="STRING" id="999630.TUZN_1328"/>
<evidence type="ECO:0000313" key="2">
    <source>
        <dbReference type="Proteomes" id="UP000008138"/>
    </source>
</evidence>
<dbReference type="eggNOG" id="arCOG05544">
    <property type="taxonomic scope" value="Archaea"/>
</dbReference>
<dbReference type="OrthoDB" id="28226at2157"/>
<dbReference type="Proteomes" id="UP000008138">
    <property type="component" value="Chromosome"/>
</dbReference>
<name>F2L168_THEU7</name>
<accession>F2L168</accession>
<sequence length="210" mass="23249">MWELLYRGGRWVKEERPFLHVPRGHIAVKVKAFLLDDYSVWAASRGLEKISRWAFGNVVGGSGAETGQYVVALAENAAAEYVVSRIYFPAPRDPVEALARIHAALALEALDLLPRYGPIFISGDDPRREYIARLARIGESKRGIILQGGALSGGARAVALTRMIEIEGPGSVKFLDIPKRRYYELAMGGPRLPVRRAGDETPCFWCVVEI</sequence>